<dbReference type="EMBL" id="JARKNE010000002">
    <property type="protein sequence ID" value="KAK5841658.1"/>
    <property type="molecule type" value="Genomic_DNA"/>
</dbReference>
<proteinExistence type="predicted"/>
<evidence type="ECO:0000313" key="1">
    <source>
        <dbReference type="EMBL" id="KAK5841658.1"/>
    </source>
</evidence>
<protein>
    <submittedName>
        <fullName evidence="1">Uncharacterized protein</fullName>
    </submittedName>
</protein>
<name>A0ABR0QS08_GOSAR</name>
<reference evidence="1 2" key="1">
    <citation type="submission" date="2023-03" db="EMBL/GenBank/DDBJ databases">
        <title>WGS of Gossypium arboreum.</title>
        <authorList>
            <person name="Yu D."/>
        </authorList>
    </citation>
    <scope>NUCLEOTIDE SEQUENCE [LARGE SCALE GENOMIC DNA]</scope>
    <source>
        <tissue evidence="1">Leaf</tissue>
    </source>
</reference>
<evidence type="ECO:0000313" key="2">
    <source>
        <dbReference type="Proteomes" id="UP001358586"/>
    </source>
</evidence>
<accession>A0ABR0QS08</accession>
<gene>
    <name evidence="1" type="ORF">PVK06_003979</name>
</gene>
<sequence>MASSDDINNSNVGPKVFSFMRISYDVKSVGFTAQRVVLFVDRVGLDIGMVALNASTIFRFDNDLLLAYYALTNFLWSLGF</sequence>
<comment type="caution">
    <text evidence="1">The sequence shown here is derived from an EMBL/GenBank/DDBJ whole genome shotgun (WGS) entry which is preliminary data.</text>
</comment>
<keyword evidence="2" id="KW-1185">Reference proteome</keyword>
<dbReference type="Proteomes" id="UP001358586">
    <property type="component" value="Chromosome 2"/>
</dbReference>
<organism evidence="1 2">
    <name type="scientific">Gossypium arboreum</name>
    <name type="common">Tree cotton</name>
    <name type="synonym">Gossypium nanking</name>
    <dbReference type="NCBI Taxonomy" id="29729"/>
    <lineage>
        <taxon>Eukaryota</taxon>
        <taxon>Viridiplantae</taxon>
        <taxon>Streptophyta</taxon>
        <taxon>Embryophyta</taxon>
        <taxon>Tracheophyta</taxon>
        <taxon>Spermatophyta</taxon>
        <taxon>Magnoliopsida</taxon>
        <taxon>eudicotyledons</taxon>
        <taxon>Gunneridae</taxon>
        <taxon>Pentapetalae</taxon>
        <taxon>rosids</taxon>
        <taxon>malvids</taxon>
        <taxon>Malvales</taxon>
        <taxon>Malvaceae</taxon>
        <taxon>Malvoideae</taxon>
        <taxon>Gossypium</taxon>
    </lineage>
</organism>